<keyword evidence="3" id="KW-1185">Reference proteome</keyword>
<dbReference type="Proteomes" id="UP000616724">
    <property type="component" value="Unassembled WGS sequence"/>
</dbReference>
<sequence length="304" mass="32959">MRKGLLTLAATLLLAGGATGYAVWSGGPGAAVSEPRDGSRTDLSEPGRLLVRDTATGLVRGTRTRCERFYAAAGTGVCLTVTPGAVPGTHALILDRTMREIDRIEITGIPNRARVSPSGRMISWTVFVTGDSYNENGFSTWTGIHDTRTGNTTVNMEEIPLIKDGRRYHSADVNYWGVTFASDDNRFYATVSTKGRTYLVEGDYAAWEARVLRENAECPSLSPDGAVLVYKKRMPAGAWRLHALDLTTRRETPLAETADVDDQAAWLDPRTVMYAKDGDIWAVPADGTGAPRLLMKDASSPAMT</sequence>
<evidence type="ECO:0000313" key="3">
    <source>
        <dbReference type="Proteomes" id="UP000616724"/>
    </source>
</evidence>
<dbReference type="AlphaFoldDB" id="A0A8J3W6Q9"/>
<evidence type="ECO:0000256" key="1">
    <source>
        <dbReference type="SAM" id="SignalP"/>
    </source>
</evidence>
<dbReference type="SUPFAM" id="SSF69304">
    <property type="entry name" value="Tricorn protease N-terminal domain"/>
    <property type="match status" value="1"/>
</dbReference>
<gene>
    <name evidence="2" type="ORF">Plo01_43890</name>
</gene>
<evidence type="ECO:0000313" key="2">
    <source>
        <dbReference type="EMBL" id="GIH77960.1"/>
    </source>
</evidence>
<dbReference type="InterPro" id="IPR011042">
    <property type="entry name" value="6-blade_b-propeller_TolB-like"/>
</dbReference>
<accession>A0A8J3W6Q9</accession>
<feature type="chain" id="PRO_5039366540" description="WD40 repeat protein" evidence="1">
    <location>
        <begin position="21"/>
        <end position="304"/>
    </location>
</feature>
<protein>
    <recommendedName>
        <fullName evidence="4">WD40 repeat protein</fullName>
    </recommendedName>
</protein>
<reference evidence="2 3" key="1">
    <citation type="submission" date="2021-01" db="EMBL/GenBank/DDBJ databases">
        <title>Whole genome shotgun sequence of Planobispora longispora NBRC 13918.</title>
        <authorList>
            <person name="Komaki H."/>
            <person name="Tamura T."/>
        </authorList>
    </citation>
    <scope>NUCLEOTIDE SEQUENCE [LARGE SCALE GENOMIC DNA]</scope>
    <source>
        <strain evidence="2 3">NBRC 13918</strain>
    </source>
</reference>
<keyword evidence="1" id="KW-0732">Signal</keyword>
<dbReference type="RefSeq" id="WP_203892501.1">
    <property type="nucleotide sequence ID" value="NZ_BOOH01000036.1"/>
</dbReference>
<proteinExistence type="predicted"/>
<name>A0A8J3W6Q9_9ACTN</name>
<evidence type="ECO:0008006" key="4">
    <source>
        <dbReference type="Google" id="ProtNLM"/>
    </source>
</evidence>
<feature type="signal peptide" evidence="1">
    <location>
        <begin position="1"/>
        <end position="20"/>
    </location>
</feature>
<comment type="caution">
    <text evidence="2">The sequence shown here is derived from an EMBL/GenBank/DDBJ whole genome shotgun (WGS) entry which is preliminary data.</text>
</comment>
<dbReference type="EMBL" id="BOOH01000036">
    <property type="protein sequence ID" value="GIH77960.1"/>
    <property type="molecule type" value="Genomic_DNA"/>
</dbReference>
<dbReference type="Gene3D" id="2.120.10.30">
    <property type="entry name" value="TolB, C-terminal domain"/>
    <property type="match status" value="1"/>
</dbReference>
<organism evidence="2 3">
    <name type="scientific">Planobispora longispora</name>
    <dbReference type="NCBI Taxonomy" id="28887"/>
    <lineage>
        <taxon>Bacteria</taxon>
        <taxon>Bacillati</taxon>
        <taxon>Actinomycetota</taxon>
        <taxon>Actinomycetes</taxon>
        <taxon>Streptosporangiales</taxon>
        <taxon>Streptosporangiaceae</taxon>
        <taxon>Planobispora</taxon>
    </lineage>
</organism>